<organism evidence="1 2">
    <name type="scientific">Maridesulfovibrio hydrothermalis AM13 = DSM 14728</name>
    <dbReference type="NCBI Taxonomy" id="1121451"/>
    <lineage>
        <taxon>Bacteria</taxon>
        <taxon>Pseudomonadati</taxon>
        <taxon>Thermodesulfobacteriota</taxon>
        <taxon>Desulfovibrionia</taxon>
        <taxon>Desulfovibrionales</taxon>
        <taxon>Desulfovibrionaceae</taxon>
        <taxon>Maridesulfovibrio</taxon>
    </lineage>
</organism>
<dbReference type="Proteomes" id="UP000010808">
    <property type="component" value="Chromosome"/>
</dbReference>
<accession>L0R747</accession>
<dbReference type="EMBL" id="FO203522">
    <property type="protein sequence ID" value="CCO22543.1"/>
    <property type="molecule type" value="Genomic_DNA"/>
</dbReference>
<dbReference type="PATRIC" id="fig|1121451.3.peg.524"/>
<dbReference type="STRING" id="1121451.DESAM_20252"/>
<reference evidence="1 2" key="1">
    <citation type="submission" date="2012-10" db="EMBL/GenBank/DDBJ databases">
        <authorList>
            <person name="Genoscope - CEA"/>
        </authorList>
    </citation>
    <scope>NUCLEOTIDE SEQUENCE [LARGE SCALE GENOMIC DNA]</scope>
    <source>
        <strain evidence="2">AM13 / DSM 14728</strain>
    </source>
</reference>
<gene>
    <name evidence="1" type="ORF">DESAM_20252</name>
</gene>
<dbReference type="AlphaFoldDB" id="L0R747"/>
<dbReference type="KEGG" id="dhy:DESAM_20252"/>
<proteinExistence type="predicted"/>
<evidence type="ECO:0000313" key="2">
    <source>
        <dbReference type="Proteomes" id="UP000010808"/>
    </source>
</evidence>
<sequence>MIRYANARILLKAVFGDPPGASTLFVKRALASKRLSAVIALLNFRDCPLDKFEKNRA</sequence>
<name>L0R747_9BACT</name>
<keyword evidence="2" id="KW-1185">Reference proteome</keyword>
<protein>
    <submittedName>
        <fullName evidence="1">Uncharacterized protein</fullName>
    </submittedName>
</protein>
<evidence type="ECO:0000313" key="1">
    <source>
        <dbReference type="EMBL" id="CCO22543.1"/>
    </source>
</evidence>
<dbReference type="HOGENOM" id="CLU_2989229_0_0_7"/>